<protein>
    <submittedName>
        <fullName evidence="1">Uncharacterized protein</fullName>
    </submittedName>
</protein>
<dbReference type="EMBL" id="CM041551">
    <property type="protein sequence ID" value="KAI3355595.1"/>
    <property type="molecule type" value="Genomic_DNA"/>
</dbReference>
<gene>
    <name evidence="1" type="ORF">L3Q82_018424</name>
</gene>
<name>A0ACB8VIW0_9TELE</name>
<evidence type="ECO:0000313" key="1">
    <source>
        <dbReference type="EMBL" id="KAI3355595.1"/>
    </source>
</evidence>
<evidence type="ECO:0000313" key="2">
    <source>
        <dbReference type="Proteomes" id="UP000831701"/>
    </source>
</evidence>
<reference evidence="1" key="1">
    <citation type="submission" date="2022-04" db="EMBL/GenBank/DDBJ databases">
        <title>Jade perch genome.</title>
        <authorList>
            <person name="Chao B."/>
        </authorList>
    </citation>
    <scope>NUCLEOTIDE SEQUENCE</scope>
    <source>
        <strain evidence="1">CB-2022</strain>
    </source>
</reference>
<accession>A0ACB8VIW0</accession>
<comment type="caution">
    <text evidence="1">The sequence shown here is derived from an EMBL/GenBank/DDBJ whole genome shotgun (WGS) entry which is preliminary data.</text>
</comment>
<organism evidence="1 2">
    <name type="scientific">Scortum barcoo</name>
    <name type="common">barcoo grunter</name>
    <dbReference type="NCBI Taxonomy" id="214431"/>
    <lineage>
        <taxon>Eukaryota</taxon>
        <taxon>Metazoa</taxon>
        <taxon>Chordata</taxon>
        <taxon>Craniata</taxon>
        <taxon>Vertebrata</taxon>
        <taxon>Euteleostomi</taxon>
        <taxon>Actinopterygii</taxon>
        <taxon>Neopterygii</taxon>
        <taxon>Teleostei</taxon>
        <taxon>Neoteleostei</taxon>
        <taxon>Acanthomorphata</taxon>
        <taxon>Eupercaria</taxon>
        <taxon>Centrarchiformes</taxon>
        <taxon>Terapontoidei</taxon>
        <taxon>Terapontidae</taxon>
        <taxon>Scortum</taxon>
    </lineage>
</organism>
<proteinExistence type="predicted"/>
<sequence>MTHDCSQPLPCQDHALHVKIPEMDSADANTIKTALDTQAYWLKHHDTQLSNIAAGVKQLTDSQADLQASVATKGKSTYRSDAVIDKPTGGLHSRSAISAGRSGSTSFAGCCCCCASSAASARHFPCLSPPLQSAWPHHKFQVFQRVRRLRTGSVFCSAQIQQGCRRVVDYALEFRMLAADSGWNETSIISAFVDGLAEEVKDFLAPLDIPRDFESLVEIASRIDNHLRERERERDVGRVSHKSSGFQGCTPP</sequence>
<keyword evidence="2" id="KW-1185">Reference proteome</keyword>
<dbReference type="Proteomes" id="UP000831701">
    <property type="component" value="Chromosome 21"/>
</dbReference>